<gene>
    <name evidence="2" type="ORF">Cgig2_020369</name>
</gene>
<name>A0A9Q1KDY6_9CARY</name>
<proteinExistence type="predicted"/>
<evidence type="ECO:0000256" key="1">
    <source>
        <dbReference type="SAM" id="MobiDB-lite"/>
    </source>
</evidence>
<dbReference type="Proteomes" id="UP001153076">
    <property type="component" value="Unassembled WGS sequence"/>
</dbReference>
<sequence length="218" mass="23219">MRSCLSSSRLRSVAAATCSRVASPVSKTLSTLGEVLKDQKAGHNEKEVIRKKLYTTPNPRSPWGPSKPCEPGQMPGPSRAARYTAIHLTSGSFTVAFGSGSTKEYSAGRRYCFSRADLLSLVTALGSGKWLLRPSCGSERVGALGNSSPSATISVTGGVRPTCLGTEPTGPDDDLVGQLIEAPSEDDLREECPEAELREPDREEVLELKEATSASEFD</sequence>
<dbReference type="AlphaFoldDB" id="A0A9Q1KDY6"/>
<evidence type="ECO:0000313" key="3">
    <source>
        <dbReference type="Proteomes" id="UP001153076"/>
    </source>
</evidence>
<feature type="compositionally biased region" description="Basic and acidic residues" evidence="1">
    <location>
        <begin position="190"/>
        <end position="210"/>
    </location>
</feature>
<organism evidence="2 3">
    <name type="scientific">Carnegiea gigantea</name>
    <dbReference type="NCBI Taxonomy" id="171969"/>
    <lineage>
        <taxon>Eukaryota</taxon>
        <taxon>Viridiplantae</taxon>
        <taxon>Streptophyta</taxon>
        <taxon>Embryophyta</taxon>
        <taxon>Tracheophyta</taxon>
        <taxon>Spermatophyta</taxon>
        <taxon>Magnoliopsida</taxon>
        <taxon>eudicotyledons</taxon>
        <taxon>Gunneridae</taxon>
        <taxon>Pentapetalae</taxon>
        <taxon>Caryophyllales</taxon>
        <taxon>Cactineae</taxon>
        <taxon>Cactaceae</taxon>
        <taxon>Cactoideae</taxon>
        <taxon>Echinocereeae</taxon>
        <taxon>Carnegiea</taxon>
    </lineage>
</organism>
<keyword evidence="3" id="KW-1185">Reference proteome</keyword>
<dbReference type="EMBL" id="JAKOGI010000177">
    <property type="protein sequence ID" value="KAJ8441078.1"/>
    <property type="molecule type" value="Genomic_DNA"/>
</dbReference>
<accession>A0A9Q1KDY6</accession>
<protein>
    <submittedName>
        <fullName evidence="2">Uncharacterized protein</fullName>
    </submittedName>
</protein>
<feature type="region of interest" description="Disordered" evidence="1">
    <location>
        <begin position="165"/>
        <end position="218"/>
    </location>
</feature>
<comment type="caution">
    <text evidence="2">The sequence shown here is derived from an EMBL/GenBank/DDBJ whole genome shotgun (WGS) entry which is preliminary data.</text>
</comment>
<evidence type="ECO:0000313" key="2">
    <source>
        <dbReference type="EMBL" id="KAJ8441078.1"/>
    </source>
</evidence>
<feature type="region of interest" description="Disordered" evidence="1">
    <location>
        <begin position="55"/>
        <end position="78"/>
    </location>
</feature>
<reference evidence="2" key="1">
    <citation type="submission" date="2022-04" db="EMBL/GenBank/DDBJ databases">
        <title>Carnegiea gigantea Genome sequencing and assembly v2.</title>
        <authorList>
            <person name="Copetti D."/>
            <person name="Sanderson M.J."/>
            <person name="Burquez A."/>
            <person name="Wojciechowski M.F."/>
        </authorList>
    </citation>
    <scope>NUCLEOTIDE SEQUENCE</scope>
    <source>
        <strain evidence="2">SGP5-SGP5p</strain>
        <tissue evidence="2">Aerial part</tissue>
    </source>
</reference>